<dbReference type="GO" id="GO:0000921">
    <property type="term" value="P:septin ring assembly"/>
    <property type="evidence" value="ECO:0007669"/>
    <property type="project" value="TreeGrafter"/>
</dbReference>
<name>W6MSR0_9ASCO</name>
<evidence type="ECO:0000256" key="2">
    <source>
        <dbReference type="SAM" id="Phobius"/>
    </source>
</evidence>
<proteinExistence type="predicted"/>
<dbReference type="PANTHER" id="PTHR31726:SF2">
    <property type="entry name" value="PROTEIN ICE2"/>
    <property type="match status" value="1"/>
</dbReference>
<feature type="transmembrane region" description="Helical" evidence="2">
    <location>
        <begin position="190"/>
        <end position="210"/>
    </location>
</feature>
<feature type="transmembrane region" description="Helical" evidence="2">
    <location>
        <begin position="101"/>
        <end position="121"/>
    </location>
</feature>
<feature type="transmembrane region" description="Helical" evidence="2">
    <location>
        <begin position="222"/>
        <end position="246"/>
    </location>
</feature>
<keyword evidence="4" id="KW-1185">Reference proteome</keyword>
<evidence type="ECO:0008006" key="5">
    <source>
        <dbReference type="Google" id="ProtNLM"/>
    </source>
</evidence>
<dbReference type="GO" id="GO:0097038">
    <property type="term" value="C:perinuclear endoplasmic reticulum"/>
    <property type="evidence" value="ECO:0007669"/>
    <property type="project" value="TreeGrafter"/>
</dbReference>
<dbReference type="AlphaFoldDB" id="W6MSR0"/>
<evidence type="ECO:0000313" key="4">
    <source>
        <dbReference type="Proteomes" id="UP000019384"/>
    </source>
</evidence>
<dbReference type="GO" id="GO:0005789">
    <property type="term" value="C:endoplasmic reticulum membrane"/>
    <property type="evidence" value="ECO:0007669"/>
    <property type="project" value="TreeGrafter"/>
</dbReference>
<feature type="transmembrane region" description="Helical" evidence="2">
    <location>
        <begin position="72"/>
        <end position="89"/>
    </location>
</feature>
<sequence length="513" mass="59435">MSRVKINSKSHSPSGSQPPSPIQRSSSSTWNNFTQWQHNLKHTIKIILSTIYLFLIILTIPLSFEIGGVNCGLSFSITILLLYFVLTTLRVLKYHRIISTFLYYSQHVLLPSILFLFLTVFQSSDKTREEIETDTIYKQIWWNVIIKIWRIFLINSTPLFTILEGFCSLLSIQIVGQISTWLIKKRSDSWSIVSLITSSCIITTALYFLARIYFTPIDLTNVGFISASLLGSVFTCTAFIGVYAIYTGKASTLECSLMMAYIVKCSYELFPELSERNLDGLMKFVMDEFKKINDQANDLNQEFLKSVGQTFENLGDQRRQNYLIAKITRSESFQELANKIWELFFQLKEIAINVVFKFVTENFPRSFESLWDFLKLATANITLPIILTLAYRIAVFFAATKIIPILSSTPASQQQQQQQQQQSTTLRLIYLYSPCIIIAVYTNLMFQYQAETNTQIGQDDHFYNWLNLKVHSVLNIQPWQFWNWINMFVTLALYSLELVNHNYDESSLVNHWN</sequence>
<reference evidence="3" key="1">
    <citation type="submission" date="2013-12" db="EMBL/GenBank/DDBJ databases">
        <authorList>
            <person name="Genoscope - CEA"/>
        </authorList>
    </citation>
    <scope>NUCLEOTIDE SEQUENCE</scope>
    <source>
        <strain evidence="3">CBS 1993</strain>
    </source>
</reference>
<dbReference type="InterPro" id="IPR013635">
    <property type="entry name" value="Ice2"/>
</dbReference>
<feature type="transmembrane region" description="Helical" evidence="2">
    <location>
        <begin position="428"/>
        <end position="446"/>
    </location>
</feature>
<feature type="region of interest" description="Disordered" evidence="1">
    <location>
        <begin position="1"/>
        <end position="26"/>
    </location>
</feature>
<accession>W6MSR0</accession>
<dbReference type="STRING" id="1382522.W6MSR0"/>
<feature type="transmembrane region" description="Helical" evidence="2">
    <location>
        <begin position="46"/>
        <end position="66"/>
    </location>
</feature>
<dbReference type="HOGENOM" id="CLU_027878_2_0_1"/>
<gene>
    <name evidence="3" type="ORF">KUCA_T00005396001</name>
</gene>
<feature type="transmembrane region" description="Helical" evidence="2">
    <location>
        <begin position="159"/>
        <end position="183"/>
    </location>
</feature>
<keyword evidence="2" id="KW-0812">Transmembrane</keyword>
<dbReference type="GeneID" id="34522783"/>
<dbReference type="EMBL" id="HG793130">
    <property type="protein sequence ID" value="CDK29408.1"/>
    <property type="molecule type" value="Genomic_DNA"/>
</dbReference>
<keyword evidence="2" id="KW-0472">Membrane</keyword>
<dbReference type="GO" id="GO:0048309">
    <property type="term" value="P:endoplasmic reticulum inheritance"/>
    <property type="evidence" value="ECO:0007669"/>
    <property type="project" value="TreeGrafter"/>
</dbReference>
<dbReference type="RefSeq" id="XP_022461395.1">
    <property type="nucleotide sequence ID" value="XM_022600589.1"/>
</dbReference>
<dbReference type="Proteomes" id="UP000019384">
    <property type="component" value="Unassembled WGS sequence"/>
</dbReference>
<dbReference type="Pfam" id="PF08426">
    <property type="entry name" value="ICE2"/>
    <property type="match status" value="1"/>
</dbReference>
<evidence type="ECO:0000256" key="1">
    <source>
        <dbReference type="SAM" id="MobiDB-lite"/>
    </source>
</evidence>
<dbReference type="PANTHER" id="PTHR31726">
    <property type="entry name" value="PROTEIN ICE2"/>
    <property type="match status" value="1"/>
</dbReference>
<keyword evidence="2" id="KW-1133">Transmembrane helix</keyword>
<protein>
    <recommendedName>
        <fullName evidence="5">Protein ICE2</fullName>
    </recommendedName>
</protein>
<dbReference type="GO" id="GO:0032541">
    <property type="term" value="C:cortical endoplasmic reticulum"/>
    <property type="evidence" value="ECO:0007669"/>
    <property type="project" value="TreeGrafter"/>
</dbReference>
<dbReference type="OrthoDB" id="5577218at2759"/>
<evidence type="ECO:0000313" key="3">
    <source>
        <dbReference type="EMBL" id="CDK29408.1"/>
    </source>
</evidence>
<organism evidence="3 4">
    <name type="scientific">Kuraishia capsulata CBS 1993</name>
    <dbReference type="NCBI Taxonomy" id="1382522"/>
    <lineage>
        <taxon>Eukaryota</taxon>
        <taxon>Fungi</taxon>
        <taxon>Dikarya</taxon>
        <taxon>Ascomycota</taxon>
        <taxon>Saccharomycotina</taxon>
        <taxon>Pichiomycetes</taxon>
        <taxon>Pichiales</taxon>
        <taxon>Pichiaceae</taxon>
        <taxon>Kuraishia</taxon>
    </lineage>
</organism>
<reference evidence="3" key="2">
    <citation type="submission" date="2014-02" db="EMBL/GenBank/DDBJ databases">
        <title>Complete DNA sequence of /Kuraishia capsulata/ illustrates novel genomic features among budding yeasts (/Saccharomycotina/).</title>
        <authorList>
            <person name="Morales L."/>
            <person name="Noel B."/>
            <person name="Porcel B."/>
            <person name="Marcet-Houben M."/>
            <person name="Hullo M-F."/>
            <person name="Sacerdot C."/>
            <person name="Tekaia F."/>
            <person name="Leh-Louis V."/>
            <person name="Despons L."/>
            <person name="Khanna V."/>
            <person name="Aury J-M."/>
            <person name="Barbe V."/>
            <person name="Couloux A."/>
            <person name="Labadie K."/>
            <person name="Pelletier E."/>
            <person name="Souciet J-L."/>
            <person name="Boekhout T."/>
            <person name="Gabaldon T."/>
            <person name="Wincker P."/>
            <person name="Dujon B."/>
        </authorList>
    </citation>
    <scope>NUCLEOTIDE SEQUENCE</scope>
    <source>
        <strain evidence="3">CBS 1993</strain>
    </source>
</reference>